<sequence>MLGVSFVIPKGKAYVRIALRRSRRAFVPNCSCSTTSVFAVHGDAPPRGIGCRRRPAHCFGYWSRGMARQSLTPRAVTKGVLQDVTRIREPLRRHCGPGAYEDIPKWQLYLICLCRYSFQKVTVDQEGRRSYLLIASRTRRIHLLSTKTATSSQPVAHDGRQLIASFKED</sequence>
<keyword evidence="2" id="KW-1185">Reference proteome</keyword>
<protein>
    <submittedName>
        <fullName evidence="1">Uncharacterized protein</fullName>
    </submittedName>
</protein>
<accession>A0A6A7B6L6</accession>
<dbReference type="Proteomes" id="UP000799423">
    <property type="component" value="Unassembled WGS sequence"/>
</dbReference>
<gene>
    <name evidence="1" type="ORF">T440DRAFT_71036</name>
</gene>
<evidence type="ECO:0000313" key="1">
    <source>
        <dbReference type="EMBL" id="KAF2851206.1"/>
    </source>
</evidence>
<name>A0A6A7B6L6_9PLEO</name>
<organism evidence="1 2">
    <name type="scientific">Plenodomus tracheiphilus IPT5</name>
    <dbReference type="NCBI Taxonomy" id="1408161"/>
    <lineage>
        <taxon>Eukaryota</taxon>
        <taxon>Fungi</taxon>
        <taxon>Dikarya</taxon>
        <taxon>Ascomycota</taxon>
        <taxon>Pezizomycotina</taxon>
        <taxon>Dothideomycetes</taxon>
        <taxon>Pleosporomycetidae</taxon>
        <taxon>Pleosporales</taxon>
        <taxon>Pleosporineae</taxon>
        <taxon>Leptosphaeriaceae</taxon>
        <taxon>Plenodomus</taxon>
    </lineage>
</organism>
<dbReference type="AlphaFoldDB" id="A0A6A7B6L6"/>
<reference evidence="1" key="1">
    <citation type="submission" date="2020-01" db="EMBL/GenBank/DDBJ databases">
        <authorList>
            <consortium name="DOE Joint Genome Institute"/>
            <person name="Haridas S."/>
            <person name="Albert R."/>
            <person name="Binder M."/>
            <person name="Bloem J."/>
            <person name="Labutti K."/>
            <person name="Salamov A."/>
            <person name="Andreopoulos B."/>
            <person name="Baker S.E."/>
            <person name="Barry K."/>
            <person name="Bills G."/>
            <person name="Bluhm B.H."/>
            <person name="Cannon C."/>
            <person name="Castanera R."/>
            <person name="Culley D.E."/>
            <person name="Daum C."/>
            <person name="Ezra D."/>
            <person name="Gonzalez J.B."/>
            <person name="Henrissat B."/>
            <person name="Kuo A."/>
            <person name="Liang C."/>
            <person name="Lipzen A."/>
            <person name="Lutzoni F."/>
            <person name="Magnuson J."/>
            <person name="Mondo S."/>
            <person name="Nolan M."/>
            <person name="Ohm R."/>
            <person name="Pangilinan J."/>
            <person name="Park H.-J."/>
            <person name="Ramirez L."/>
            <person name="Alfaro M."/>
            <person name="Sun H."/>
            <person name="Tritt A."/>
            <person name="Yoshinaga Y."/>
            <person name="Zwiers L.-H."/>
            <person name="Turgeon B.G."/>
            <person name="Goodwin S.B."/>
            <person name="Spatafora J.W."/>
            <person name="Crous P.W."/>
            <person name="Grigoriev I.V."/>
        </authorList>
    </citation>
    <scope>NUCLEOTIDE SEQUENCE</scope>
    <source>
        <strain evidence="1">IPT5</strain>
    </source>
</reference>
<evidence type="ECO:0000313" key="2">
    <source>
        <dbReference type="Proteomes" id="UP000799423"/>
    </source>
</evidence>
<dbReference type="EMBL" id="MU006303">
    <property type="protein sequence ID" value="KAF2851206.1"/>
    <property type="molecule type" value="Genomic_DNA"/>
</dbReference>
<proteinExistence type="predicted"/>